<dbReference type="Pfam" id="PF01191">
    <property type="entry name" value="RNA_pol_Rpb5_C"/>
    <property type="match status" value="1"/>
</dbReference>
<keyword evidence="1" id="KW-0804">Transcription</keyword>
<accession>A0A6C0E1F2</accession>
<dbReference type="GO" id="GO:0003899">
    <property type="term" value="F:DNA-directed RNA polymerase activity"/>
    <property type="evidence" value="ECO:0007669"/>
    <property type="project" value="InterPro"/>
</dbReference>
<dbReference type="Gene3D" id="3.40.1340.10">
    <property type="entry name" value="RNA polymerase, Rpb5, N-terminal domain"/>
    <property type="match status" value="1"/>
</dbReference>
<name>A0A6C0E1F2_9ZZZZ</name>
<dbReference type="GO" id="GO:0006366">
    <property type="term" value="P:transcription by RNA polymerase II"/>
    <property type="evidence" value="ECO:0007669"/>
    <property type="project" value="TreeGrafter"/>
</dbReference>
<dbReference type="PIRSF" id="PIRSF000747">
    <property type="entry name" value="RPB5"/>
    <property type="match status" value="1"/>
</dbReference>
<dbReference type="InterPro" id="IPR014381">
    <property type="entry name" value="Arch_Rpo5/euc_Rpb5"/>
</dbReference>
<evidence type="ECO:0000259" key="2">
    <source>
        <dbReference type="Pfam" id="PF01191"/>
    </source>
</evidence>
<dbReference type="GO" id="GO:0003677">
    <property type="term" value="F:DNA binding"/>
    <property type="evidence" value="ECO:0007669"/>
    <property type="project" value="InterPro"/>
</dbReference>
<dbReference type="AlphaFoldDB" id="A0A6C0E1F2"/>
<dbReference type="InterPro" id="IPR000783">
    <property type="entry name" value="RNA_pol_subH/Rpb5_C"/>
</dbReference>
<dbReference type="GO" id="GO:0005665">
    <property type="term" value="C:RNA polymerase II, core complex"/>
    <property type="evidence" value="ECO:0007669"/>
    <property type="project" value="TreeGrafter"/>
</dbReference>
<dbReference type="InterPro" id="IPR035913">
    <property type="entry name" value="RPB5-like_sf"/>
</dbReference>
<dbReference type="PANTHER" id="PTHR10535">
    <property type="entry name" value="DNA-DIRECTED RNA POLYMERASES I, II, AND III SUBUNIT RPABC1"/>
    <property type="match status" value="1"/>
</dbReference>
<proteinExistence type="predicted"/>
<dbReference type="PANTHER" id="PTHR10535:SF0">
    <property type="entry name" value="DNA-DIRECTED RNA POLYMERASES I, II, AND III SUBUNIT RPABC1"/>
    <property type="match status" value="1"/>
</dbReference>
<sequence length="175" mass="20739">MEKAYETCVEMIKQRGYVIIDQDDERILATRKNRSTGIEEQICVFLTNASKFNVESIQEYISMMKKMDVWHCIIVYRDNATPVAKKIVEELKDMVIELFTEEELQYNITKHYLVPKHEIAYKRSTVGCVNFKKKYSDNIPIILKNDPISRFYGYERGDIIKVTRKNGYVMYRIVK</sequence>
<dbReference type="SUPFAM" id="SSF53036">
    <property type="entry name" value="Eukaryotic RPB5 N-terminal domain"/>
    <property type="match status" value="1"/>
</dbReference>
<evidence type="ECO:0000313" key="3">
    <source>
        <dbReference type="EMBL" id="QHT22363.1"/>
    </source>
</evidence>
<dbReference type="InterPro" id="IPR036710">
    <property type="entry name" value="RNA_pol_Rpb5_N_sf"/>
</dbReference>
<organism evidence="3">
    <name type="scientific">viral metagenome</name>
    <dbReference type="NCBI Taxonomy" id="1070528"/>
    <lineage>
        <taxon>unclassified sequences</taxon>
        <taxon>metagenomes</taxon>
        <taxon>organismal metagenomes</taxon>
    </lineage>
</organism>
<evidence type="ECO:0000256" key="1">
    <source>
        <dbReference type="ARBA" id="ARBA00023163"/>
    </source>
</evidence>
<dbReference type="GO" id="GO:0006362">
    <property type="term" value="P:transcription elongation by RNA polymerase I"/>
    <property type="evidence" value="ECO:0007669"/>
    <property type="project" value="TreeGrafter"/>
</dbReference>
<dbReference type="GO" id="GO:0005666">
    <property type="term" value="C:RNA polymerase III complex"/>
    <property type="evidence" value="ECO:0007669"/>
    <property type="project" value="TreeGrafter"/>
</dbReference>
<dbReference type="SUPFAM" id="SSF55287">
    <property type="entry name" value="RPB5-like RNA polymerase subunit"/>
    <property type="match status" value="1"/>
</dbReference>
<dbReference type="GO" id="GO:0005736">
    <property type="term" value="C:RNA polymerase I complex"/>
    <property type="evidence" value="ECO:0007669"/>
    <property type="project" value="TreeGrafter"/>
</dbReference>
<dbReference type="EMBL" id="MN739709">
    <property type="protein sequence ID" value="QHT22363.1"/>
    <property type="molecule type" value="Genomic_DNA"/>
</dbReference>
<reference evidence="3" key="1">
    <citation type="journal article" date="2020" name="Nature">
        <title>Giant virus diversity and host interactions through global metagenomics.</title>
        <authorList>
            <person name="Schulz F."/>
            <person name="Roux S."/>
            <person name="Paez-Espino D."/>
            <person name="Jungbluth S."/>
            <person name="Walsh D.A."/>
            <person name="Denef V.J."/>
            <person name="McMahon K.D."/>
            <person name="Konstantinidis K.T."/>
            <person name="Eloe-Fadrosh E.A."/>
            <person name="Kyrpides N.C."/>
            <person name="Woyke T."/>
        </authorList>
    </citation>
    <scope>NUCLEOTIDE SEQUENCE</scope>
    <source>
        <strain evidence="3">GVMAG-M-3300023179-111</strain>
    </source>
</reference>
<feature type="domain" description="RNA polymerase subunit H/Rpb5 C-terminal" evidence="2">
    <location>
        <begin position="106"/>
        <end position="174"/>
    </location>
</feature>
<protein>
    <recommendedName>
        <fullName evidence="2">RNA polymerase subunit H/Rpb5 C-terminal domain-containing protein</fullName>
    </recommendedName>
</protein>
<dbReference type="Gene3D" id="3.90.940.20">
    <property type="entry name" value="RPB5-like RNA polymerase subunit"/>
    <property type="match status" value="1"/>
</dbReference>
<dbReference type="GO" id="GO:0042797">
    <property type="term" value="P:tRNA transcription by RNA polymerase III"/>
    <property type="evidence" value="ECO:0007669"/>
    <property type="project" value="TreeGrafter"/>
</dbReference>